<name>A0A7W8NFA9_9DEIO</name>
<dbReference type="Gene3D" id="3.40.50.300">
    <property type="entry name" value="P-loop containing nucleotide triphosphate hydrolases"/>
    <property type="match status" value="1"/>
</dbReference>
<evidence type="ECO:0000313" key="2">
    <source>
        <dbReference type="Proteomes" id="UP000552709"/>
    </source>
</evidence>
<dbReference type="GO" id="GO:0016301">
    <property type="term" value="F:kinase activity"/>
    <property type="evidence" value="ECO:0007669"/>
    <property type="project" value="UniProtKB-KW"/>
</dbReference>
<organism evidence="1 2">
    <name type="scientific">Deinococcus humi</name>
    <dbReference type="NCBI Taxonomy" id="662880"/>
    <lineage>
        <taxon>Bacteria</taxon>
        <taxon>Thermotogati</taxon>
        <taxon>Deinococcota</taxon>
        <taxon>Deinococci</taxon>
        <taxon>Deinococcales</taxon>
        <taxon>Deinococcaceae</taxon>
        <taxon>Deinococcus</taxon>
    </lineage>
</organism>
<keyword evidence="1" id="KW-0418">Kinase</keyword>
<evidence type="ECO:0000313" key="1">
    <source>
        <dbReference type="EMBL" id="MBB5364246.1"/>
    </source>
</evidence>
<dbReference type="Pfam" id="PF13238">
    <property type="entry name" value="AAA_18"/>
    <property type="match status" value="1"/>
</dbReference>
<comment type="caution">
    <text evidence="1">The sequence shown here is derived from an EMBL/GenBank/DDBJ whole genome shotgun (WGS) entry which is preliminary data.</text>
</comment>
<keyword evidence="1" id="KW-0808">Transferase</keyword>
<sequence length="156" mass="17089">MTRILITGMSGTGKSSVLQELARRGHRTVDTDSDEWCEWVMDARGARDWVWREDRMDGLLASHANGALFVAGCKSNQGRFYPRFDAVVLLSAPAAVLLERIATRRNNPYGKSPQERALVLEHLDTVEPLLRATATAELDATQPLSVVADGLEALAG</sequence>
<gene>
    <name evidence="1" type="ORF">HNQ08_003354</name>
</gene>
<proteinExistence type="predicted"/>
<dbReference type="Proteomes" id="UP000552709">
    <property type="component" value="Unassembled WGS sequence"/>
</dbReference>
<dbReference type="EMBL" id="JACHFL010000009">
    <property type="protein sequence ID" value="MBB5364246.1"/>
    <property type="molecule type" value="Genomic_DNA"/>
</dbReference>
<accession>A0A7W8NFA9</accession>
<protein>
    <submittedName>
        <fullName evidence="1">Shikimate kinase</fullName>
    </submittedName>
</protein>
<keyword evidence="2" id="KW-1185">Reference proteome</keyword>
<reference evidence="1 2" key="1">
    <citation type="submission" date="2020-08" db="EMBL/GenBank/DDBJ databases">
        <title>Genomic Encyclopedia of Type Strains, Phase IV (KMG-IV): sequencing the most valuable type-strain genomes for metagenomic binning, comparative biology and taxonomic classification.</title>
        <authorList>
            <person name="Goeker M."/>
        </authorList>
    </citation>
    <scope>NUCLEOTIDE SEQUENCE [LARGE SCALE GENOMIC DNA]</scope>
    <source>
        <strain evidence="1 2">DSM 27939</strain>
    </source>
</reference>
<dbReference type="RefSeq" id="WP_184134358.1">
    <property type="nucleotide sequence ID" value="NZ_JACHFL010000009.1"/>
</dbReference>
<dbReference type="InterPro" id="IPR027417">
    <property type="entry name" value="P-loop_NTPase"/>
</dbReference>
<dbReference type="SUPFAM" id="SSF52540">
    <property type="entry name" value="P-loop containing nucleoside triphosphate hydrolases"/>
    <property type="match status" value="1"/>
</dbReference>
<dbReference type="AlphaFoldDB" id="A0A7W8NFA9"/>